<dbReference type="OrthoDB" id="72053at2759"/>
<feature type="domain" description="Thioredoxin" evidence="6">
    <location>
        <begin position="7"/>
        <end position="133"/>
    </location>
</feature>
<dbReference type="InterPro" id="IPR005788">
    <property type="entry name" value="PDI_thioredoxin-like_dom"/>
</dbReference>
<evidence type="ECO:0000313" key="7">
    <source>
        <dbReference type="EMBL" id="AIN95662.1"/>
    </source>
</evidence>
<proteinExistence type="inferred from homology"/>
<feature type="chain" id="PRO_5001838955" evidence="5">
    <location>
        <begin position="24"/>
        <end position="133"/>
    </location>
</feature>
<comment type="similarity">
    <text evidence="1 4">Belongs to the protein disulfide isomerase family.</text>
</comment>
<reference evidence="7 8" key="1">
    <citation type="journal article" date="2015" name="Sci. Rep.">
        <title>The genome of Leishmania panamensis: insights into genomics of the L. (Viannia) subgenus.</title>
        <authorList>
            <person name="Llanes A."/>
            <person name="Restrepo C.M."/>
            <person name="Vecchio G.D."/>
            <person name="Anguizola F.J."/>
            <person name="Lleonart R."/>
        </authorList>
    </citation>
    <scope>NUCLEOTIDE SEQUENCE [LARGE SCALE GENOMIC DNA]</scope>
    <source>
        <strain evidence="7 8">MHOM/PA/94/PSC-1</strain>
    </source>
</reference>
<dbReference type="PROSITE" id="PS00194">
    <property type="entry name" value="THIOREDOXIN_1"/>
    <property type="match status" value="1"/>
</dbReference>
<dbReference type="PROSITE" id="PS51352">
    <property type="entry name" value="THIOREDOXIN_2"/>
    <property type="match status" value="1"/>
</dbReference>
<dbReference type="RefSeq" id="XP_010703984.1">
    <property type="nucleotide sequence ID" value="XM_010705682.1"/>
</dbReference>
<dbReference type="PANTHER" id="PTHR45672:SF16">
    <property type="entry name" value="DISULFIDE ISOMERASE, PUTATIVE-RELATED"/>
    <property type="match status" value="1"/>
</dbReference>
<evidence type="ECO:0000256" key="5">
    <source>
        <dbReference type="SAM" id="SignalP"/>
    </source>
</evidence>
<dbReference type="InterPro" id="IPR013766">
    <property type="entry name" value="Thioredoxin_domain"/>
</dbReference>
<dbReference type="VEuPathDB" id="TriTrypDB:LPMP_061030"/>
<evidence type="ECO:0000256" key="2">
    <source>
        <dbReference type="ARBA" id="ARBA00022729"/>
    </source>
</evidence>
<dbReference type="KEGG" id="lpan:LPMP_061030"/>
<sequence>MSLFRKAFAVVLAVAFVVLFAEAEMVELNPANFHKIVKDPSKNVFVMFYAPWCGHCNNMKPVWLELADNYPISEDIIIARIDASAHRGIAKEFGISGFPTLKFFPKRDKSGANQYSGPRELSAFRSYVAANRQ</sequence>
<dbReference type="AlphaFoldDB" id="A0A088RI97"/>
<dbReference type="GO" id="GO:0006457">
    <property type="term" value="P:protein folding"/>
    <property type="evidence" value="ECO:0007669"/>
    <property type="project" value="TreeGrafter"/>
</dbReference>
<dbReference type="InterPro" id="IPR017937">
    <property type="entry name" value="Thioredoxin_CS"/>
</dbReference>
<evidence type="ECO:0000256" key="1">
    <source>
        <dbReference type="ARBA" id="ARBA00006347"/>
    </source>
</evidence>
<keyword evidence="2 5" id="KW-0732">Signal</keyword>
<dbReference type="Proteomes" id="UP000063063">
    <property type="component" value="Chromosome 6"/>
</dbReference>
<dbReference type="Gene3D" id="3.40.30.10">
    <property type="entry name" value="Glutaredoxin"/>
    <property type="match status" value="1"/>
</dbReference>
<keyword evidence="3" id="KW-0677">Repeat</keyword>
<evidence type="ECO:0000256" key="3">
    <source>
        <dbReference type="ARBA" id="ARBA00022737"/>
    </source>
</evidence>
<dbReference type="SUPFAM" id="SSF52833">
    <property type="entry name" value="Thioredoxin-like"/>
    <property type="match status" value="1"/>
</dbReference>
<dbReference type="EMBL" id="CP009375">
    <property type="protein sequence ID" value="AIN95662.1"/>
    <property type="molecule type" value="Genomic_DNA"/>
</dbReference>
<evidence type="ECO:0000256" key="4">
    <source>
        <dbReference type="RuleBase" id="RU004208"/>
    </source>
</evidence>
<dbReference type="Pfam" id="PF00085">
    <property type="entry name" value="Thioredoxin"/>
    <property type="match status" value="1"/>
</dbReference>
<accession>A0A088RI97</accession>
<dbReference type="InterPro" id="IPR036249">
    <property type="entry name" value="Thioredoxin-like_sf"/>
</dbReference>
<protein>
    <submittedName>
        <fullName evidence="7">Protein disulfide isomerase</fullName>
        <ecNumber evidence="7">5.3.4.1</ecNumber>
    </submittedName>
</protein>
<keyword evidence="8" id="KW-1185">Reference proteome</keyword>
<dbReference type="GeneID" id="22572309"/>
<dbReference type="GO" id="GO:0005783">
    <property type="term" value="C:endoplasmic reticulum"/>
    <property type="evidence" value="ECO:0007669"/>
    <property type="project" value="TreeGrafter"/>
</dbReference>
<evidence type="ECO:0000259" key="6">
    <source>
        <dbReference type="PROSITE" id="PS51352"/>
    </source>
</evidence>
<dbReference type="NCBIfam" id="TIGR01126">
    <property type="entry name" value="pdi_dom"/>
    <property type="match status" value="1"/>
</dbReference>
<dbReference type="eggNOG" id="KOG0191">
    <property type="taxonomic scope" value="Eukaryota"/>
</dbReference>
<organism evidence="7 8">
    <name type="scientific">Leishmania panamensis</name>
    <dbReference type="NCBI Taxonomy" id="5679"/>
    <lineage>
        <taxon>Eukaryota</taxon>
        <taxon>Discoba</taxon>
        <taxon>Euglenozoa</taxon>
        <taxon>Kinetoplastea</taxon>
        <taxon>Metakinetoplastina</taxon>
        <taxon>Trypanosomatida</taxon>
        <taxon>Trypanosomatidae</taxon>
        <taxon>Leishmaniinae</taxon>
        <taxon>Leishmania</taxon>
        <taxon>Leishmania guyanensis species complex</taxon>
    </lineage>
</organism>
<dbReference type="InterPro" id="IPR051063">
    <property type="entry name" value="PDI"/>
</dbReference>
<gene>
    <name evidence="7" type="ORF">LPMP_061030</name>
</gene>
<name>A0A088RI97_LEIPA</name>
<evidence type="ECO:0000313" key="8">
    <source>
        <dbReference type="Proteomes" id="UP000063063"/>
    </source>
</evidence>
<dbReference type="PRINTS" id="PR00421">
    <property type="entry name" value="THIOREDOXIN"/>
</dbReference>
<dbReference type="EC" id="5.3.4.1" evidence="7"/>
<dbReference type="VEuPathDB" id="TriTrypDB:LPAL13_060016500"/>
<feature type="signal peptide" evidence="5">
    <location>
        <begin position="1"/>
        <end position="23"/>
    </location>
</feature>
<dbReference type="PANTHER" id="PTHR45672">
    <property type="entry name" value="PROTEIN DISULFIDE-ISOMERASE C17H9.14C-RELATED"/>
    <property type="match status" value="1"/>
</dbReference>
<keyword evidence="7" id="KW-0413">Isomerase</keyword>
<dbReference type="GO" id="GO:0003756">
    <property type="term" value="F:protein disulfide isomerase activity"/>
    <property type="evidence" value="ECO:0007669"/>
    <property type="project" value="UniProtKB-EC"/>
</dbReference>